<sequence>MEERKGGCKWTARHPSLNKPTLNTKTHRLAGPVRILDQGIGSDGVPLETWHRSSPPLVYSWNEVWQGRVLA</sequence>
<dbReference type="Proteomes" id="UP000886501">
    <property type="component" value="Unassembled WGS sequence"/>
</dbReference>
<dbReference type="EMBL" id="MU118002">
    <property type="protein sequence ID" value="KAF9649156.1"/>
    <property type="molecule type" value="Genomic_DNA"/>
</dbReference>
<evidence type="ECO:0000313" key="1">
    <source>
        <dbReference type="EMBL" id="KAF9649156.1"/>
    </source>
</evidence>
<name>A0ACB6ZJ30_THEGA</name>
<gene>
    <name evidence="1" type="ORF">BDM02DRAFT_3114291</name>
</gene>
<protein>
    <submittedName>
        <fullName evidence="1">Uncharacterized protein</fullName>
    </submittedName>
</protein>
<reference evidence="1" key="1">
    <citation type="submission" date="2019-10" db="EMBL/GenBank/DDBJ databases">
        <authorList>
            <consortium name="DOE Joint Genome Institute"/>
            <person name="Kuo A."/>
            <person name="Miyauchi S."/>
            <person name="Kiss E."/>
            <person name="Drula E."/>
            <person name="Kohler A."/>
            <person name="Sanchez-Garcia M."/>
            <person name="Andreopoulos B."/>
            <person name="Barry K.W."/>
            <person name="Bonito G."/>
            <person name="Buee M."/>
            <person name="Carver A."/>
            <person name="Chen C."/>
            <person name="Cichocki N."/>
            <person name="Clum A."/>
            <person name="Culley D."/>
            <person name="Crous P.W."/>
            <person name="Fauchery L."/>
            <person name="Girlanda M."/>
            <person name="Hayes R."/>
            <person name="Keri Z."/>
            <person name="Labutti K."/>
            <person name="Lipzen A."/>
            <person name="Lombard V."/>
            <person name="Magnuson J."/>
            <person name="Maillard F."/>
            <person name="Morin E."/>
            <person name="Murat C."/>
            <person name="Nolan M."/>
            <person name="Ohm R."/>
            <person name="Pangilinan J."/>
            <person name="Pereira M."/>
            <person name="Perotto S."/>
            <person name="Peter M."/>
            <person name="Riley R."/>
            <person name="Sitrit Y."/>
            <person name="Stielow B."/>
            <person name="Szollosi G."/>
            <person name="Zifcakova L."/>
            <person name="Stursova M."/>
            <person name="Spatafora J.W."/>
            <person name="Tedersoo L."/>
            <person name="Vaario L.-M."/>
            <person name="Yamada A."/>
            <person name="Yan M."/>
            <person name="Wang P."/>
            <person name="Xu J."/>
            <person name="Bruns T."/>
            <person name="Baldrian P."/>
            <person name="Vilgalys R."/>
            <person name="Henrissat B."/>
            <person name="Grigoriev I.V."/>
            <person name="Hibbett D."/>
            <person name="Nagy L.G."/>
            <person name="Martin F.M."/>
        </authorList>
    </citation>
    <scope>NUCLEOTIDE SEQUENCE</scope>
    <source>
        <strain evidence="1">P2</strain>
    </source>
</reference>
<comment type="caution">
    <text evidence="1">The sequence shown here is derived from an EMBL/GenBank/DDBJ whole genome shotgun (WGS) entry which is preliminary data.</text>
</comment>
<reference evidence="1" key="2">
    <citation type="journal article" date="2020" name="Nat. Commun.">
        <title>Large-scale genome sequencing of mycorrhizal fungi provides insights into the early evolution of symbiotic traits.</title>
        <authorList>
            <person name="Miyauchi S."/>
            <person name="Kiss E."/>
            <person name="Kuo A."/>
            <person name="Drula E."/>
            <person name="Kohler A."/>
            <person name="Sanchez-Garcia M."/>
            <person name="Morin E."/>
            <person name="Andreopoulos B."/>
            <person name="Barry K.W."/>
            <person name="Bonito G."/>
            <person name="Buee M."/>
            <person name="Carver A."/>
            <person name="Chen C."/>
            <person name="Cichocki N."/>
            <person name="Clum A."/>
            <person name="Culley D."/>
            <person name="Crous P.W."/>
            <person name="Fauchery L."/>
            <person name="Girlanda M."/>
            <person name="Hayes R.D."/>
            <person name="Keri Z."/>
            <person name="LaButti K."/>
            <person name="Lipzen A."/>
            <person name="Lombard V."/>
            <person name="Magnuson J."/>
            <person name="Maillard F."/>
            <person name="Murat C."/>
            <person name="Nolan M."/>
            <person name="Ohm R.A."/>
            <person name="Pangilinan J."/>
            <person name="Pereira M.F."/>
            <person name="Perotto S."/>
            <person name="Peter M."/>
            <person name="Pfister S."/>
            <person name="Riley R."/>
            <person name="Sitrit Y."/>
            <person name="Stielow J.B."/>
            <person name="Szollosi G."/>
            <person name="Zifcakova L."/>
            <person name="Stursova M."/>
            <person name="Spatafora J.W."/>
            <person name="Tedersoo L."/>
            <person name="Vaario L.M."/>
            <person name="Yamada A."/>
            <person name="Yan M."/>
            <person name="Wang P."/>
            <person name="Xu J."/>
            <person name="Bruns T."/>
            <person name="Baldrian P."/>
            <person name="Vilgalys R."/>
            <person name="Dunand C."/>
            <person name="Henrissat B."/>
            <person name="Grigoriev I.V."/>
            <person name="Hibbett D."/>
            <person name="Nagy L.G."/>
            <person name="Martin F.M."/>
        </authorList>
    </citation>
    <scope>NUCLEOTIDE SEQUENCE</scope>
    <source>
        <strain evidence="1">P2</strain>
    </source>
</reference>
<accession>A0ACB6ZJ30</accession>
<proteinExistence type="predicted"/>
<evidence type="ECO:0000313" key="2">
    <source>
        <dbReference type="Proteomes" id="UP000886501"/>
    </source>
</evidence>
<keyword evidence="2" id="KW-1185">Reference proteome</keyword>
<organism evidence="1 2">
    <name type="scientific">Thelephora ganbajun</name>
    <name type="common">Ganba fungus</name>
    <dbReference type="NCBI Taxonomy" id="370292"/>
    <lineage>
        <taxon>Eukaryota</taxon>
        <taxon>Fungi</taxon>
        <taxon>Dikarya</taxon>
        <taxon>Basidiomycota</taxon>
        <taxon>Agaricomycotina</taxon>
        <taxon>Agaricomycetes</taxon>
        <taxon>Thelephorales</taxon>
        <taxon>Thelephoraceae</taxon>
        <taxon>Thelephora</taxon>
    </lineage>
</organism>